<sequence length="407" mass="44191">MEQWKKNLIVLWFGQFLVMAGMTMIIPFLSLYLQSDLGVSDPHETATWAGIIFAGNFVTAFLFQPLWGKLSDRYGRKIMLLRSGFGMAIVMICMGFATSPWHLLALRLINGTISGFSPASISLISATTPKSRMGFAMGTLQSGAIAGTILGPLMGGLLADWIGFRSIFYITGTFIFLASLLAMFVVKESFDRVQAAAMPNMSLIEGFRQLGRIPQLASLFAVTFLIQFAMIGPMPLMPLYVQELHGTAVNLAFWAGFVGSAAGLSNMIAAPLLGKLSDRIGQEWVLGVSLIGAAVLFIPQAMATTVWQLLLFRFLQGMFLGGLIPSVNALIRKFTPDGMEGRAFSMNSSTLSIGNMIGPIVGGLISGWIGIEGVFLTSAALFFINAIWVRQTLLARSRDERGIKQLE</sequence>
<keyword evidence="6 7" id="KW-0472">Membrane</keyword>
<feature type="domain" description="Major facilitator superfamily (MFS) profile" evidence="8">
    <location>
        <begin position="7"/>
        <end position="397"/>
    </location>
</feature>
<dbReference type="InterPro" id="IPR011701">
    <property type="entry name" value="MFS"/>
</dbReference>
<feature type="transmembrane region" description="Helical" evidence="7">
    <location>
        <begin position="79"/>
        <end position="98"/>
    </location>
</feature>
<dbReference type="RefSeq" id="WP_236341368.1">
    <property type="nucleotide sequence ID" value="NZ_CAKMMF010000010.1"/>
</dbReference>
<feature type="transmembrane region" description="Helical" evidence="7">
    <location>
        <begin position="166"/>
        <end position="186"/>
    </location>
</feature>
<feature type="transmembrane region" description="Helical" evidence="7">
    <location>
        <begin position="133"/>
        <end position="154"/>
    </location>
</feature>
<dbReference type="Gene3D" id="1.20.1250.20">
    <property type="entry name" value="MFS general substrate transporter like domains"/>
    <property type="match status" value="2"/>
</dbReference>
<dbReference type="PROSITE" id="PS50850">
    <property type="entry name" value="MFS"/>
    <property type="match status" value="1"/>
</dbReference>
<dbReference type="PRINTS" id="PR01035">
    <property type="entry name" value="TCRTETA"/>
</dbReference>
<gene>
    <name evidence="9" type="primary">sbnD_3</name>
    <name evidence="9" type="ORF">PAECIP111893_02132</name>
</gene>
<proteinExistence type="predicted"/>
<dbReference type="InterPro" id="IPR036259">
    <property type="entry name" value="MFS_trans_sf"/>
</dbReference>
<feature type="transmembrane region" description="Helical" evidence="7">
    <location>
        <begin position="251"/>
        <end position="272"/>
    </location>
</feature>
<feature type="transmembrane region" description="Helical" evidence="7">
    <location>
        <begin position="368"/>
        <end position="388"/>
    </location>
</feature>
<reference evidence="9" key="1">
    <citation type="submission" date="2022-01" db="EMBL/GenBank/DDBJ databases">
        <authorList>
            <person name="Criscuolo A."/>
        </authorList>
    </citation>
    <scope>NUCLEOTIDE SEQUENCE</scope>
    <source>
        <strain evidence="9">CIP111893</strain>
    </source>
</reference>
<keyword evidence="5 7" id="KW-1133">Transmembrane helix</keyword>
<protein>
    <submittedName>
        <fullName evidence="9">Staphyloferrin B transporter</fullName>
    </submittedName>
</protein>
<evidence type="ECO:0000256" key="1">
    <source>
        <dbReference type="ARBA" id="ARBA00004651"/>
    </source>
</evidence>
<feature type="transmembrane region" description="Helical" evidence="7">
    <location>
        <begin position="213"/>
        <end position="231"/>
    </location>
</feature>
<evidence type="ECO:0000313" key="10">
    <source>
        <dbReference type="Proteomes" id="UP000838686"/>
    </source>
</evidence>
<dbReference type="PANTHER" id="PTHR43414">
    <property type="entry name" value="MULTIDRUG RESISTANCE PROTEIN MDTG"/>
    <property type="match status" value="1"/>
</dbReference>
<keyword evidence="3" id="KW-1003">Cell membrane</keyword>
<keyword evidence="10" id="KW-1185">Reference proteome</keyword>
<feature type="transmembrane region" description="Helical" evidence="7">
    <location>
        <begin position="9"/>
        <end position="33"/>
    </location>
</feature>
<organism evidence="9 10">
    <name type="scientific">Paenibacillus plantiphilus</name>
    <dbReference type="NCBI Taxonomy" id="2905650"/>
    <lineage>
        <taxon>Bacteria</taxon>
        <taxon>Bacillati</taxon>
        <taxon>Bacillota</taxon>
        <taxon>Bacilli</taxon>
        <taxon>Bacillales</taxon>
        <taxon>Paenibacillaceae</taxon>
        <taxon>Paenibacillus</taxon>
    </lineage>
</organism>
<evidence type="ECO:0000313" key="9">
    <source>
        <dbReference type="EMBL" id="CAH1204101.1"/>
    </source>
</evidence>
<evidence type="ECO:0000259" key="8">
    <source>
        <dbReference type="PROSITE" id="PS50850"/>
    </source>
</evidence>
<dbReference type="Proteomes" id="UP000838686">
    <property type="component" value="Unassembled WGS sequence"/>
</dbReference>
<feature type="transmembrane region" description="Helical" evidence="7">
    <location>
        <begin position="343"/>
        <end position="362"/>
    </location>
</feature>
<dbReference type="InterPro" id="IPR001958">
    <property type="entry name" value="Tet-R_TetA/multi-R_MdtG-like"/>
</dbReference>
<accession>A0ABM9C5W3</accession>
<feature type="transmembrane region" description="Helical" evidence="7">
    <location>
        <begin position="104"/>
        <end position="126"/>
    </location>
</feature>
<feature type="transmembrane region" description="Helical" evidence="7">
    <location>
        <begin position="284"/>
        <end position="303"/>
    </location>
</feature>
<evidence type="ECO:0000256" key="3">
    <source>
        <dbReference type="ARBA" id="ARBA00022475"/>
    </source>
</evidence>
<evidence type="ECO:0000256" key="7">
    <source>
        <dbReference type="SAM" id="Phobius"/>
    </source>
</evidence>
<keyword evidence="2" id="KW-0813">Transport</keyword>
<dbReference type="Pfam" id="PF07690">
    <property type="entry name" value="MFS_1"/>
    <property type="match status" value="1"/>
</dbReference>
<dbReference type="EMBL" id="CAKMMF010000010">
    <property type="protein sequence ID" value="CAH1204101.1"/>
    <property type="molecule type" value="Genomic_DNA"/>
</dbReference>
<dbReference type="SUPFAM" id="SSF103473">
    <property type="entry name" value="MFS general substrate transporter"/>
    <property type="match status" value="2"/>
</dbReference>
<dbReference type="InterPro" id="IPR020846">
    <property type="entry name" value="MFS_dom"/>
</dbReference>
<evidence type="ECO:0000256" key="4">
    <source>
        <dbReference type="ARBA" id="ARBA00022692"/>
    </source>
</evidence>
<feature type="transmembrane region" description="Helical" evidence="7">
    <location>
        <begin position="309"/>
        <end position="331"/>
    </location>
</feature>
<keyword evidence="4 7" id="KW-0812">Transmembrane</keyword>
<comment type="caution">
    <text evidence="9">The sequence shown here is derived from an EMBL/GenBank/DDBJ whole genome shotgun (WGS) entry which is preliminary data.</text>
</comment>
<dbReference type="PANTHER" id="PTHR43414:SF6">
    <property type="entry name" value="MULTIDRUG RESISTANCE PROTEIN MDTG"/>
    <property type="match status" value="1"/>
</dbReference>
<comment type="subcellular location">
    <subcellularLocation>
        <location evidence="1">Cell membrane</location>
        <topology evidence="1">Multi-pass membrane protein</topology>
    </subcellularLocation>
</comment>
<feature type="transmembrane region" description="Helical" evidence="7">
    <location>
        <begin position="45"/>
        <end position="67"/>
    </location>
</feature>
<evidence type="ECO:0000256" key="5">
    <source>
        <dbReference type="ARBA" id="ARBA00022989"/>
    </source>
</evidence>
<evidence type="ECO:0000256" key="2">
    <source>
        <dbReference type="ARBA" id="ARBA00022448"/>
    </source>
</evidence>
<evidence type="ECO:0000256" key="6">
    <source>
        <dbReference type="ARBA" id="ARBA00023136"/>
    </source>
</evidence>
<name>A0ABM9C5W3_9BACL</name>